<name>A0A512L415_9PROT</name>
<comment type="caution">
    <text evidence="2">The sequence shown here is derived from an EMBL/GenBank/DDBJ whole genome shotgun (WGS) entry which is preliminary data.</text>
</comment>
<accession>A0A512L415</accession>
<reference evidence="2 3" key="1">
    <citation type="submission" date="2019-07" db="EMBL/GenBank/DDBJ databases">
        <title>Whole genome shotgun sequence of Thiobacillus plumbophilus NBRC 107929.</title>
        <authorList>
            <person name="Hosoyama A."/>
            <person name="Uohara A."/>
            <person name="Ohji S."/>
            <person name="Ichikawa N."/>
        </authorList>
    </citation>
    <scope>NUCLEOTIDE SEQUENCE [LARGE SCALE GENOMIC DNA]</scope>
    <source>
        <strain evidence="2 3">NBRC 107929</strain>
    </source>
</reference>
<keyword evidence="1" id="KW-1133">Transmembrane helix</keyword>
<protein>
    <submittedName>
        <fullName evidence="2">Uncharacterized protein</fullName>
    </submittedName>
</protein>
<organism evidence="2 3">
    <name type="scientific">Sulfuriferula plumbiphila</name>
    <dbReference type="NCBI Taxonomy" id="171865"/>
    <lineage>
        <taxon>Bacteria</taxon>
        <taxon>Pseudomonadati</taxon>
        <taxon>Pseudomonadota</taxon>
        <taxon>Betaproteobacteria</taxon>
        <taxon>Nitrosomonadales</taxon>
        <taxon>Sulfuricellaceae</taxon>
        <taxon>Sulfuriferula</taxon>
    </lineage>
</organism>
<feature type="transmembrane region" description="Helical" evidence="1">
    <location>
        <begin position="39"/>
        <end position="59"/>
    </location>
</feature>
<proteinExistence type="predicted"/>
<gene>
    <name evidence="2" type="ORF">TPL01_03520</name>
</gene>
<dbReference type="RefSeq" id="WP_147070146.1">
    <property type="nucleotide sequence ID" value="NZ_AP021884.1"/>
</dbReference>
<evidence type="ECO:0000313" key="3">
    <source>
        <dbReference type="Proteomes" id="UP000321337"/>
    </source>
</evidence>
<evidence type="ECO:0000313" key="2">
    <source>
        <dbReference type="EMBL" id="GEP29214.1"/>
    </source>
</evidence>
<dbReference type="AlphaFoldDB" id="A0A512L415"/>
<keyword evidence="1" id="KW-0472">Membrane</keyword>
<sequence>MKNAHPSKKKKIAGEKLNALFAERGETHTRMARMMAAPLQFTPVIGLATVTGAALQWGFHPEPALFCEL</sequence>
<keyword evidence="3" id="KW-1185">Reference proteome</keyword>
<dbReference type="EMBL" id="BKAD01000003">
    <property type="protein sequence ID" value="GEP29214.1"/>
    <property type="molecule type" value="Genomic_DNA"/>
</dbReference>
<keyword evidence="1" id="KW-0812">Transmembrane</keyword>
<evidence type="ECO:0000256" key="1">
    <source>
        <dbReference type="SAM" id="Phobius"/>
    </source>
</evidence>
<dbReference type="Proteomes" id="UP000321337">
    <property type="component" value="Unassembled WGS sequence"/>
</dbReference>